<keyword evidence="1 5" id="KW-0489">Methyltransferase</keyword>
<keyword evidence="2 5" id="KW-0808">Transferase</keyword>
<dbReference type="InterPro" id="IPR002052">
    <property type="entry name" value="DNA_methylase_N6_adenine_CS"/>
</dbReference>
<feature type="binding site" evidence="5">
    <location>
        <position position="209"/>
    </location>
    <ligand>
        <name>S-adenosyl-L-methionine</name>
        <dbReference type="ChEBI" id="CHEBI:59789"/>
    </ligand>
</feature>
<dbReference type="InterPro" id="IPR040758">
    <property type="entry name" value="PrmC_N"/>
</dbReference>
<dbReference type="InterPro" id="IPR050320">
    <property type="entry name" value="N5-glutamine_MTase"/>
</dbReference>
<evidence type="ECO:0000256" key="4">
    <source>
        <dbReference type="ARBA" id="ARBA00048391"/>
    </source>
</evidence>
<dbReference type="Pfam" id="PF17827">
    <property type="entry name" value="PrmC_N"/>
    <property type="match status" value="1"/>
</dbReference>
<sequence>MPATLGEAWRHASAQIDRLDARLLVEHVADCSHTALIADAQRPLPVAAAERLLRLIARRQGGEPLAYLTGQTGFYGLEFAVSPAVLIPRPDTELLVDLARTLAAGGDLLAQASSVNASAQPADGSSGAALASAAGPVPLVAASGAVAREARPLRVLDLGTGSGAIAVALAVHLPHARVQAVDRSAAALEVARANAARHAAPVAFALGDWFSPLADECFDIVVSNPPYIAVGDVHLQQNGLPFEPPEALSDGGDGLECLRAIIAGAPAHLRKDGWLLLEHGYDQAAAVRALLTAAGFVDVASWRDLGGIERVSGGRYSRGRP</sequence>
<proteinExistence type="inferred from homology"/>
<dbReference type="SUPFAM" id="SSF53335">
    <property type="entry name" value="S-adenosyl-L-methionine-dependent methyltransferases"/>
    <property type="match status" value="1"/>
</dbReference>
<evidence type="ECO:0000259" key="7">
    <source>
        <dbReference type="Pfam" id="PF17827"/>
    </source>
</evidence>
<dbReference type="Gene3D" id="3.40.50.150">
    <property type="entry name" value="Vaccinia Virus protein VP39"/>
    <property type="match status" value="1"/>
</dbReference>
<dbReference type="PANTHER" id="PTHR18895">
    <property type="entry name" value="HEMK METHYLTRANSFERASE"/>
    <property type="match status" value="1"/>
</dbReference>
<dbReference type="InterPro" id="IPR019874">
    <property type="entry name" value="RF_methyltr_PrmC"/>
</dbReference>
<dbReference type="GO" id="GO:0032259">
    <property type="term" value="P:methylation"/>
    <property type="evidence" value="ECO:0007669"/>
    <property type="project" value="UniProtKB-KW"/>
</dbReference>
<feature type="binding site" evidence="5">
    <location>
        <position position="224"/>
    </location>
    <ligand>
        <name>S-adenosyl-L-methionine</name>
        <dbReference type="ChEBI" id="CHEBI:59789"/>
    </ligand>
</feature>
<evidence type="ECO:0000313" key="8">
    <source>
        <dbReference type="EMBL" id="NJA89317.1"/>
    </source>
</evidence>
<feature type="binding site" evidence="5">
    <location>
        <begin position="159"/>
        <end position="163"/>
    </location>
    <ligand>
        <name>S-adenosyl-L-methionine</name>
        <dbReference type="ChEBI" id="CHEBI:59789"/>
    </ligand>
</feature>
<evidence type="ECO:0000259" key="6">
    <source>
        <dbReference type="Pfam" id="PF05175"/>
    </source>
</evidence>
<dbReference type="EMBL" id="JAATWB010000005">
    <property type="protein sequence ID" value="NJA89317.1"/>
    <property type="molecule type" value="Genomic_DNA"/>
</dbReference>
<reference evidence="9" key="1">
    <citation type="submission" date="2020-03" db="EMBL/GenBank/DDBJ databases">
        <title>Whole-genome sequence of the purple nonsulfur bacterium Rhodocyclus tenuis DSM112.</title>
        <authorList>
            <person name="Kyndt J.A."/>
            <person name="Meyer T.E."/>
        </authorList>
    </citation>
    <scope>NUCLEOTIDE SEQUENCE [LARGE SCALE GENOMIC DNA]</scope>
    <source>
        <strain evidence="9">DSM 112</strain>
    </source>
</reference>
<organism evidence="8 9">
    <name type="scientific">Rhodocyclus gracilis</name>
    <dbReference type="NCBI Taxonomy" id="2929842"/>
    <lineage>
        <taxon>Bacteria</taxon>
        <taxon>Pseudomonadati</taxon>
        <taxon>Pseudomonadota</taxon>
        <taxon>Betaproteobacteria</taxon>
        <taxon>Rhodocyclales</taxon>
        <taxon>Rhodocyclaceae</taxon>
        <taxon>Rhodocyclus</taxon>
    </lineage>
</organism>
<name>A0ABX0WKK9_9RHOO</name>
<dbReference type="Proteomes" id="UP000720344">
    <property type="component" value="Unassembled WGS sequence"/>
</dbReference>
<feature type="domain" description="Release factor glutamine methyltransferase N-terminal" evidence="7">
    <location>
        <begin position="15"/>
        <end position="70"/>
    </location>
</feature>
<dbReference type="PANTHER" id="PTHR18895:SF74">
    <property type="entry name" value="MTRF1L RELEASE FACTOR GLUTAMINE METHYLTRANSFERASE"/>
    <property type="match status" value="1"/>
</dbReference>
<gene>
    <name evidence="5" type="primary">prmC</name>
    <name evidence="8" type="ORF">HCX48_08795</name>
</gene>
<keyword evidence="9" id="KW-1185">Reference proteome</keyword>
<dbReference type="GO" id="GO:0008168">
    <property type="term" value="F:methyltransferase activity"/>
    <property type="evidence" value="ECO:0007669"/>
    <property type="project" value="UniProtKB-KW"/>
</dbReference>
<dbReference type="Pfam" id="PF05175">
    <property type="entry name" value="MTS"/>
    <property type="match status" value="1"/>
</dbReference>
<comment type="caution">
    <text evidence="8">The sequence shown here is derived from an EMBL/GenBank/DDBJ whole genome shotgun (WGS) entry which is preliminary data.</text>
</comment>
<dbReference type="CDD" id="cd02440">
    <property type="entry name" value="AdoMet_MTases"/>
    <property type="match status" value="1"/>
</dbReference>
<accession>A0ABX0WKK9</accession>
<evidence type="ECO:0000256" key="1">
    <source>
        <dbReference type="ARBA" id="ARBA00022603"/>
    </source>
</evidence>
<protein>
    <recommendedName>
        <fullName evidence="5">Release factor glutamine methyltransferase</fullName>
        <shortName evidence="5">RF MTase</shortName>
        <ecNumber evidence="5">2.1.1.297</ecNumber>
    </recommendedName>
    <alternativeName>
        <fullName evidence="5">N5-glutamine methyltransferase PrmC</fullName>
    </alternativeName>
    <alternativeName>
        <fullName evidence="5">Protein-(glutamine-N5) MTase PrmC</fullName>
    </alternativeName>
    <alternativeName>
        <fullName evidence="5">Protein-glutamine N-methyltransferase PrmC</fullName>
    </alternativeName>
</protein>
<dbReference type="PROSITE" id="PS00092">
    <property type="entry name" value="N6_MTASE"/>
    <property type="match status" value="1"/>
</dbReference>
<dbReference type="HAMAP" id="MF_02126">
    <property type="entry name" value="RF_methyltr_PrmC"/>
    <property type="match status" value="1"/>
</dbReference>
<comment type="similarity">
    <text evidence="5">Belongs to the protein N5-glutamine methyltransferase family. PrmC subfamily.</text>
</comment>
<evidence type="ECO:0000256" key="2">
    <source>
        <dbReference type="ARBA" id="ARBA00022679"/>
    </source>
</evidence>
<dbReference type="NCBIfam" id="TIGR00536">
    <property type="entry name" value="hemK_fam"/>
    <property type="match status" value="1"/>
</dbReference>
<keyword evidence="3 5" id="KW-0949">S-adenosyl-L-methionine</keyword>
<evidence type="ECO:0000256" key="3">
    <source>
        <dbReference type="ARBA" id="ARBA00022691"/>
    </source>
</evidence>
<feature type="binding site" evidence="5">
    <location>
        <position position="182"/>
    </location>
    <ligand>
        <name>S-adenosyl-L-methionine</name>
        <dbReference type="ChEBI" id="CHEBI:59789"/>
    </ligand>
</feature>
<feature type="binding site" evidence="5">
    <location>
        <begin position="224"/>
        <end position="227"/>
    </location>
    <ligand>
        <name>substrate</name>
    </ligand>
</feature>
<comment type="function">
    <text evidence="5">Methylates the class 1 translation termination release factors RF1/PrfA and RF2/PrfB on the glutamine residue of the universally conserved GGQ motif.</text>
</comment>
<dbReference type="EC" id="2.1.1.297" evidence="5"/>
<dbReference type="InterPro" id="IPR004556">
    <property type="entry name" value="HemK-like"/>
</dbReference>
<feature type="domain" description="Methyltransferase small" evidence="6">
    <location>
        <begin position="154"/>
        <end position="233"/>
    </location>
</feature>
<dbReference type="InterPro" id="IPR029063">
    <property type="entry name" value="SAM-dependent_MTases_sf"/>
</dbReference>
<evidence type="ECO:0000313" key="9">
    <source>
        <dbReference type="Proteomes" id="UP000720344"/>
    </source>
</evidence>
<dbReference type="InterPro" id="IPR007848">
    <property type="entry name" value="Small_mtfrase_dom"/>
</dbReference>
<dbReference type="Gene3D" id="1.10.8.10">
    <property type="entry name" value="DNA helicase RuvA subunit, C-terminal domain"/>
    <property type="match status" value="1"/>
</dbReference>
<comment type="catalytic activity">
    <reaction evidence="4 5">
        <text>L-glutaminyl-[peptide chain release factor] + S-adenosyl-L-methionine = N(5)-methyl-L-glutaminyl-[peptide chain release factor] + S-adenosyl-L-homocysteine + H(+)</text>
        <dbReference type="Rhea" id="RHEA:42896"/>
        <dbReference type="Rhea" id="RHEA-COMP:10271"/>
        <dbReference type="Rhea" id="RHEA-COMP:10272"/>
        <dbReference type="ChEBI" id="CHEBI:15378"/>
        <dbReference type="ChEBI" id="CHEBI:30011"/>
        <dbReference type="ChEBI" id="CHEBI:57856"/>
        <dbReference type="ChEBI" id="CHEBI:59789"/>
        <dbReference type="ChEBI" id="CHEBI:61891"/>
        <dbReference type="EC" id="2.1.1.297"/>
    </reaction>
</comment>
<evidence type="ECO:0000256" key="5">
    <source>
        <dbReference type="HAMAP-Rule" id="MF_02126"/>
    </source>
</evidence>